<keyword evidence="5" id="KW-1185">Reference proteome</keyword>
<organism evidence="4 5">
    <name type="scientific">Gulosibacter faecalis</name>
    <dbReference type="NCBI Taxonomy" id="272240"/>
    <lineage>
        <taxon>Bacteria</taxon>
        <taxon>Bacillati</taxon>
        <taxon>Actinomycetota</taxon>
        <taxon>Actinomycetes</taxon>
        <taxon>Micrococcales</taxon>
        <taxon>Microbacteriaceae</taxon>
        <taxon>Gulosibacter</taxon>
    </lineage>
</organism>
<dbReference type="SMART" id="SM00271">
    <property type="entry name" value="DnaJ"/>
    <property type="match status" value="1"/>
</dbReference>
<keyword evidence="2" id="KW-0472">Membrane</keyword>
<dbReference type="PANTHER" id="PTHR44240:SF10">
    <property type="entry name" value="J DOMAIN-CONTAINING PROTEIN"/>
    <property type="match status" value="1"/>
</dbReference>
<feature type="transmembrane region" description="Helical" evidence="2">
    <location>
        <begin position="214"/>
        <end position="236"/>
    </location>
</feature>
<evidence type="ECO:0000256" key="2">
    <source>
        <dbReference type="SAM" id="Phobius"/>
    </source>
</evidence>
<keyword evidence="2" id="KW-1133">Transmembrane helix</keyword>
<feature type="transmembrane region" description="Helical" evidence="2">
    <location>
        <begin position="159"/>
        <end position="179"/>
    </location>
</feature>
<evidence type="ECO:0000259" key="3">
    <source>
        <dbReference type="PROSITE" id="PS50076"/>
    </source>
</evidence>
<reference evidence="5" key="1">
    <citation type="journal article" date="2019" name="Int. J. Syst. Evol. Microbiol.">
        <title>The Global Catalogue of Microorganisms (GCM) 10K type strain sequencing project: providing services to taxonomists for standard genome sequencing and annotation.</title>
        <authorList>
            <consortium name="The Broad Institute Genomics Platform"/>
            <consortium name="The Broad Institute Genome Sequencing Center for Infectious Disease"/>
            <person name="Wu L."/>
            <person name="Ma J."/>
        </authorList>
    </citation>
    <scope>NUCLEOTIDE SEQUENCE [LARGE SCALE GENOMIC DNA]</scope>
    <source>
        <strain evidence="5">TISTR 1514</strain>
    </source>
</reference>
<accession>A0ABW5UXJ7</accession>
<dbReference type="EMBL" id="JBHUNE010000003">
    <property type="protein sequence ID" value="MFD2757708.1"/>
    <property type="molecule type" value="Genomic_DNA"/>
</dbReference>
<dbReference type="SUPFAM" id="SSF46565">
    <property type="entry name" value="Chaperone J-domain"/>
    <property type="match status" value="1"/>
</dbReference>
<protein>
    <submittedName>
        <fullName evidence="4">J domain-containing protein</fullName>
    </submittedName>
</protein>
<proteinExistence type="predicted"/>
<dbReference type="Pfam" id="PF00226">
    <property type="entry name" value="DnaJ"/>
    <property type="match status" value="1"/>
</dbReference>
<keyword evidence="2" id="KW-0812">Transmembrane</keyword>
<feature type="transmembrane region" description="Helical" evidence="2">
    <location>
        <begin position="185"/>
        <end position="202"/>
    </location>
</feature>
<gene>
    <name evidence="4" type="ORF">ACFSW7_04860</name>
</gene>
<name>A0ABW5UXJ7_9MICO</name>
<dbReference type="InterPro" id="IPR036869">
    <property type="entry name" value="J_dom_sf"/>
</dbReference>
<dbReference type="InterPro" id="IPR001623">
    <property type="entry name" value="DnaJ_domain"/>
</dbReference>
<evidence type="ECO:0000313" key="4">
    <source>
        <dbReference type="EMBL" id="MFD2757708.1"/>
    </source>
</evidence>
<feature type="transmembrane region" description="Helical" evidence="2">
    <location>
        <begin position="248"/>
        <end position="270"/>
    </location>
</feature>
<dbReference type="PROSITE" id="PS50076">
    <property type="entry name" value="DNAJ_2"/>
    <property type="match status" value="1"/>
</dbReference>
<feature type="domain" description="J" evidence="3">
    <location>
        <begin position="8"/>
        <end position="69"/>
    </location>
</feature>
<dbReference type="PANTHER" id="PTHR44240">
    <property type="entry name" value="DNAJ DOMAIN (PROKARYOTIC HEAT SHOCK PROTEIN)-RELATED"/>
    <property type="match status" value="1"/>
</dbReference>
<feature type="compositionally biased region" description="Low complexity" evidence="1">
    <location>
        <begin position="87"/>
        <end position="96"/>
    </location>
</feature>
<evidence type="ECO:0000313" key="5">
    <source>
        <dbReference type="Proteomes" id="UP001597492"/>
    </source>
</evidence>
<dbReference type="Proteomes" id="UP001597492">
    <property type="component" value="Unassembled WGS sequence"/>
</dbReference>
<comment type="caution">
    <text evidence="4">The sequence shown here is derived from an EMBL/GenBank/DDBJ whole genome shotgun (WGS) entry which is preliminary data.</text>
</comment>
<dbReference type="RefSeq" id="WP_019618300.1">
    <property type="nucleotide sequence ID" value="NZ_JBHUNE010000003.1"/>
</dbReference>
<dbReference type="Gene3D" id="1.10.287.110">
    <property type="entry name" value="DnaJ domain"/>
    <property type="match status" value="1"/>
</dbReference>
<dbReference type="CDD" id="cd06257">
    <property type="entry name" value="DnaJ"/>
    <property type="match status" value="1"/>
</dbReference>
<feature type="region of interest" description="Disordered" evidence="1">
    <location>
        <begin position="86"/>
        <end position="120"/>
    </location>
</feature>
<sequence>MSPKFPENLYDVLGVEPDATDAELRRAGRQRQRETHPDLGGEAQQFTRVRLAVEVLTNPRRRAEHDSWLSALTGVAPVRRDYGVRLRQQQRASRARPAPPRPATHSTAAGTDKVPTFDRLPKPKVDARRMGWYRTNWHPHPEVWPPERPVVRGPDLRELLTVVPFLLCAIGVCLAQTLLDLAVPWWLSSYALLALAVVWIVLRWLGARLQLARILFWVNIAGIALDAAGAFLLAMFRIFEGQTERVPLYVSHGALSLVGVGLALLAWWGLERRAQRMVRERMLCDIANESAPAVDSTTRQWGTPGDAALRHSLPGMNPVRRQYAEQLIGPTLTALERMPGVRIVHSLRLPDGDEGVSTISHAVLCGRRLALIDDRLWHPGTYSIDTRGHVVRGGEAGTVPVQEFPHRVARFSETFAEVAQVRGWLAVAPDGPGDFAVDNSRTWQHVRLATADSLLREVGEWLSAEGEQVDRLLLRDLLELRVEPS</sequence>
<dbReference type="InterPro" id="IPR052276">
    <property type="entry name" value="Diphthamide-biosynth_chaperone"/>
</dbReference>
<evidence type="ECO:0000256" key="1">
    <source>
        <dbReference type="SAM" id="MobiDB-lite"/>
    </source>
</evidence>